<evidence type="ECO:0000256" key="1">
    <source>
        <dbReference type="ARBA" id="ARBA00010641"/>
    </source>
</evidence>
<organism evidence="8 9">
    <name type="scientific">Thalassoglobus polymorphus</name>
    <dbReference type="NCBI Taxonomy" id="2527994"/>
    <lineage>
        <taxon>Bacteria</taxon>
        <taxon>Pseudomonadati</taxon>
        <taxon>Planctomycetota</taxon>
        <taxon>Planctomycetia</taxon>
        <taxon>Planctomycetales</taxon>
        <taxon>Planctomycetaceae</taxon>
        <taxon>Thalassoglobus</taxon>
    </lineage>
</organism>
<dbReference type="AlphaFoldDB" id="A0A517QQ87"/>
<sequence>MKSDDIRLIEKTLAGDNEAFGELVLRYQDRLCGTLVHMLGSFHDARDVAQEAFLSAFEKLGTFRKEASFYSWLFRIAYNAAVTNRRKLKRRAGSLDASYEQTGNEPADNDPTLEPSHNLQTEEKIQQVQTALNQLAPDYRDSLILKEMEGMRYDEIAAVLGCPIGTVRSRIHRARLELREILERMTEKEPETT</sequence>
<evidence type="ECO:0000313" key="9">
    <source>
        <dbReference type="Proteomes" id="UP000315724"/>
    </source>
</evidence>
<feature type="region of interest" description="Disordered" evidence="5">
    <location>
        <begin position="94"/>
        <end position="114"/>
    </location>
</feature>
<evidence type="ECO:0000256" key="2">
    <source>
        <dbReference type="ARBA" id="ARBA00023015"/>
    </source>
</evidence>
<dbReference type="Gene3D" id="1.10.1740.10">
    <property type="match status" value="1"/>
</dbReference>
<dbReference type="CDD" id="cd06171">
    <property type="entry name" value="Sigma70_r4"/>
    <property type="match status" value="1"/>
</dbReference>
<evidence type="ECO:0000259" key="7">
    <source>
        <dbReference type="Pfam" id="PF08281"/>
    </source>
</evidence>
<dbReference type="InterPro" id="IPR013249">
    <property type="entry name" value="RNA_pol_sigma70_r4_t2"/>
</dbReference>
<dbReference type="InterPro" id="IPR039425">
    <property type="entry name" value="RNA_pol_sigma-70-like"/>
</dbReference>
<proteinExistence type="inferred from homology"/>
<feature type="domain" description="RNA polymerase sigma-70 region 2" evidence="6">
    <location>
        <begin position="23"/>
        <end position="91"/>
    </location>
</feature>
<dbReference type="PANTHER" id="PTHR43133">
    <property type="entry name" value="RNA POLYMERASE ECF-TYPE SIGMA FACTO"/>
    <property type="match status" value="1"/>
</dbReference>
<dbReference type="NCBIfam" id="TIGR02937">
    <property type="entry name" value="sigma70-ECF"/>
    <property type="match status" value="1"/>
</dbReference>
<dbReference type="KEGG" id="tpol:Mal48_30500"/>
<dbReference type="Proteomes" id="UP000315724">
    <property type="component" value="Chromosome"/>
</dbReference>
<accession>A0A517QQ87</accession>
<reference evidence="8 9" key="1">
    <citation type="submission" date="2019-02" db="EMBL/GenBank/DDBJ databases">
        <title>Deep-cultivation of Planctomycetes and their phenomic and genomic characterization uncovers novel biology.</title>
        <authorList>
            <person name="Wiegand S."/>
            <person name="Jogler M."/>
            <person name="Boedeker C."/>
            <person name="Pinto D."/>
            <person name="Vollmers J."/>
            <person name="Rivas-Marin E."/>
            <person name="Kohn T."/>
            <person name="Peeters S.H."/>
            <person name="Heuer A."/>
            <person name="Rast P."/>
            <person name="Oberbeckmann S."/>
            <person name="Bunk B."/>
            <person name="Jeske O."/>
            <person name="Meyerdierks A."/>
            <person name="Storesund J.E."/>
            <person name="Kallscheuer N."/>
            <person name="Luecker S."/>
            <person name="Lage O.M."/>
            <person name="Pohl T."/>
            <person name="Merkel B.J."/>
            <person name="Hornburger P."/>
            <person name="Mueller R.-W."/>
            <person name="Bruemmer F."/>
            <person name="Labrenz M."/>
            <person name="Spormann A.M."/>
            <person name="Op den Camp H."/>
            <person name="Overmann J."/>
            <person name="Amann R."/>
            <person name="Jetten M.S.M."/>
            <person name="Mascher T."/>
            <person name="Medema M.H."/>
            <person name="Devos D.P."/>
            <person name="Kaster A.-K."/>
            <person name="Ovreas L."/>
            <person name="Rohde M."/>
            <person name="Galperin M.Y."/>
            <person name="Jogler C."/>
        </authorList>
    </citation>
    <scope>NUCLEOTIDE SEQUENCE [LARGE SCALE GENOMIC DNA]</scope>
    <source>
        <strain evidence="8 9">Mal48</strain>
    </source>
</reference>
<dbReference type="EMBL" id="CP036267">
    <property type="protein sequence ID" value="QDT33795.1"/>
    <property type="molecule type" value="Genomic_DNA"/>
</dbReference>
<dbReference type="PANTHER" id="PTHR43133:SF51">
    <property type="entry name" value="RNA POLYMERASE SIGMA FACTOR"/>
    <property type="match status" value="1"/>
</dbReference>
<evidence type="ECO:0000259" key="6">
    <source>
        <dbReference type="Pfam" id="PF04542"/>
    </source>
</evidence>
<keyword evidence="9" id="KW-1185">Reference proteome</keyword>
<protein>
    <submittedName>
        <fullName evidence="8">ECF RNA polymerase sigma-E factor</fullName>
    </submittedName>
</protein>
<dbReference type="InterPro" id="IPR014284">
    <property type="entry name" value="RNA_pol_sigma-70_dom"/>
</dbReference>
<dbReference type="Pfam" id="PF08281">
    <property type="entry name" value="Sigma70_r4_2"/>
    <property type="match status" value="1"/>
</dbReference>
<keyword evidence="3" id="KW-0731">Sigma factor</keyword>
<dbReference type="GO" id="GO:0003677">
    <property type="term" value="F:DNA binding"/>
    <property type="evidence" value="ECO:0007669"/>
    <property type="project" value="InterPro"/>
</dbReference>
<gene>
    <name evidence="8" type="primary">rpoE_4</name>
    <name evidence="8" type="ORF">Mal48_30500</name>
</gene>
<dbReference type="OrthoDB" id="9785675at2"/>
<name>A0A517QQ87_9PLAN</name>
<evidence type="ECO:0000256" key="5">
    <source>
        <dbReference type="SAM" id="MobiDB-lite"/>
    </source>
</evidence>
<dbReference type="InterPro" id="IPR013324">
    <property type="entry name" value="RNA_pol_sigma_r3/r4-like"/>
</dbReference>
<comment type="similarity">
    <text evidence="1">Belongs to the sigma-70 factor family. ECF subfamily.</text>
</comment>
<evidence type="ECO:0000256" key="4">
    <source>
        <dbReference type="ARBA" id="ARBA00023163"/>
    </source>
</evidence>
<dbReference type="Gene3D" id="1.10.10.10">
    <property type="entry name" value="Winged helix-like DNA-binding domain superfamily/Winged helix DNA-binding domain"/>
    <property type="match status" value="1"/>
</dbReference>
<keyword evidence="2" id="KW-0805">Transcription regulation</keyword>
<evidence type="ECO:0000313" key="8">
    <source>
        <dbReference type="EMBL" id="QDT33795.1"/>
    </source>
</evidence>
<dbReference type="GO" id="GO:0006352">
    <property type="term" value="P:DNA-templated transcription initiation"/>
    <property type="evidence" value="ECO:0007669"/>
    <property type="project" value="InterPro"/>
</dbReference>
<dbReference type="InterPro" id="IPR013325">
    <property type="entry name" value="RNA_pol_sigma_r2"/>
</dbReference>
<dbReference type="GO" id="GO:0016987">
    <property type="term" value="F:sigma factor activity"/>
    <property type="evidence" value="ECO:0007669"/>
    <property type="project" value="UniProtKB-KW"/>
</dbReference>
<dbReference type="SUPFAM" id="SSF88659">
    <property type="entry name" value="Sigma3 and sigma4 domains of RNA polymerase sigma factors"/>
    <property type="match status" value="1"/>
</dbReference>
<keyword evidence="4" id="KW-0804">Transcription</keyword>
<dbReference type="Pfam" id="PF04542">
    <property type="entry name" value="Sigma70_r2"/>
    <property type="match status" value="1"/>
</dbReference>
<dbReference type="InterPro" id="IPR007627">
    <property type="entry name" value="RNA_pol_sigma70_r2"/>
</dbReference>
<dbReference type="SUPFAM" id="SSF88946">
    <property type="entry name" value="Sigma2 domain of RNA polymerase sigma factors"/>
    <property type="match status" value="1"/>
</dbReference>
<dbReference type="InterPro" id="IPR036388">
    <property type="entry name" value="WH-like_DNA-bd_sf"/>
</dbReference>
<feature type="domain" description="RNA polymerase sigma factor 70 region 4 type 2" evidence="7">
    <location>
        <begin position="126"/>
        <end position="178"/>
    </location>
</feature>
<evidence type="ECO:0000256" key="3">
    <source>
        <dbReference type="ARBA" id="ARBA00023082"/>
    </source>
</evidence>